<name>A0AA40DW21_9PEZI</name>
<evidence type="ECO:0000313" key="1">
    <source>
        <dbReference type="EMBL" id="KAK0718489.1"/>
    </source>
</evidence>
<dbReference type="AlphaFoldDB" id="A0AA40DW21"/>
<accession>A0AA40DW21</accession>
<proteinExistence type="predicted"/>
<comment type="caution">
    <text evidence="1">The sequence shown here is derived from an EMBL/GenBank/DDBJ whole genome shotgun (WGS) entry which is preliminary data.</text>
</comment>
<dbReference type="RefSeq" id="XP_060297282.1">
    <property type="nucleotide sequence ID" value="XM_060442122.1"/>
</dbReference>
<dbReference type="EMBL" id="JAUIRO010000004">
    <property type="protein sequence ID" value="KAK0718489.1"/>
    <property type="molecule type" value="Genomic_DNA"/>
</dbReference>
<sequence>MDVDSAAPAPGPGPGNDGVAAALDEAKLVHGIANVTMYNLGVALLAIGRWAAVDAGDVLSVRRMARLPSPLGPRYHDLTQRALDCDFGFGKDLARPKLQEAVYDGVLLELQSMISALSFDD</sequence>
<evidence type="ECO:0000313" key="2">
    <source>
        <dbReference type="Proteomes" id="UP001172101"/>
    </source>
</evidence>
<organism evidence="1 2">
    <name type="scientific">Lasiosphaeria miniovina</name>
    <dbReference type="NCBI Taxonomy" id="1954250"/>
    <lineage>
        <taxon>Eukaryota</taxon>
        <taxon>Fungi</taxon>
        <taxon>Dikarya</taxon>
        <taxon>Ascomycota</taxon>
        <taxon>Pezizomycotina</taxon>
        <taxon>Sordariomycetes</taxon>
        <taxon>Sordariomycetidae</taxon>
        <taxon>Sordariales</taxon>
        <taxon>Lasiosphaeriaceae</taxon>
        <taxon>Lasiosphaeria</taxon>
    </lineage>
</organism>
<dbReference type="Proteomes" id="UP001172101">
    <property type="component" value="Unassembled WGS sequence"/>
</dbReference>
<protein>
    <submittedName>
        <fullName evidence="1">Uncharacterized protein</fullName>
    </submittedName>
</protein>
<dbReference type="GeneID" id="85325392"/>
<keyword evidence="2" id="KW-1185">Reference proteome</keyword>
<gene>
    <name evidence="1" type="ORF">B0T26DRAFT_713443</name>
</gene>
<reference evidence="1" key="1">
    <citation type="submission" date="2023-06" db="EMBL/GenBank/DDBJ databases">
        <title>Genome-scale phylogeny and comparative genomics of the fungal order Sordariales.</title>
        <authorList>
            <consortium name="Lawrence Berkeley National Laboratory"/>
            <person name="Hensen N."/>
            <person name="Bonometti L."/>
            <person name="Westerberg I."/>
            <person name="Brannstrom I.O."/>
            <person name="Guillou S."/>
            <person name="Cros-Aarteil S."/>
            <person name="Calhoun S."/>
            <person name="Haridas S."/>
            <person name="Kuo A."/>
            <person name="Mondo S."/>
            <person name="Pangilinan J."/>
            <person name="Riley R."/>
            <person name="LaButti K."/>
            <person name="Andreopoulos B."/>
            <person name="Lipzen A."/>
            <person name="Chen C."/>
            <person name="Yanf M."/>
            <person name="Daum C."/>
            <person name="Ng V."/>
            <person name="Clum A."/>
            <person name="Steindorff A."/>
            <person name="Ohm R."/>
            <person name="Martin F."/>
            <person name="Silar P."/>
            <person name="Natvig D."/>
            <person name="Lalanne C."/>
            <person name="Gautier V."/>
            <person name="Ament-velasquez S.L."/>
            <person name="Kruys A."/>
            <person name="Hutchinson M.I."/>
            <person name="Powell A.J."/>
            <person name="Barry K."/>
            <person name="Miller A.N."/>
            <person name="Grigoriev I.V."/>
            <person name="Debuchy R."/>
            <person name="Gladieux P."/>
            <person name="Thoren M.H."/>
            <person name="Johannesson H."/>
        </authorList>
    </citation>
    <scope>NUCLEOTIDE SEQUENCE</scope>
    <source>
        <strain evidence="1">SMH2392-1A</strain>
    </source>
</reference>